<proteinExistence type="predicted"/>
<dbReference type="EMBL" id="CP073344">
    <property type="protein sequence ID" value="UTW03717.1"/>
    <property type="molecule type" value="Genomic_DNA"/>
</dbReference>
<accession>A0ABY5GUQ3</accession>
<organism evidence="2 3">
    <name type="scientific">Amphritea atlantica</name>
    <dbReference type="NCBI Taxonomy" id="355243"/>
    <lineage>
        <taxon>Bacteria</taxon>
        <taxon>Pseudomonadati</taxon>
        <taxon>Pseudomonadota</taxon>
        <taxon>Gammaproteobacteria</taxon>
        <taxon>Oceanospirillales</taxon>
        <taxon>Oceanospirillaceae</taxon>
        <taxon>Amphritea</taxon>
    </lineage>
</organism>
<dbReference type="PROSITE" id="PS51257">
    <property type="entry name" value="PROKAR_LIPOPROTEIN"/>
    <property type="match status" value="1"/>
</dbReference>
<name>A0ABY5GUQ3_9GAMM</name>
<feature type="signal peptide" evidence="1">
    <location>
        <begin position="1"/>
        <end position="22"/>
    </location>
</feature>
<feature type="chain" id="PRO_5045818280" evidence="1">
    <location>
        <begin position="23"/>
        <end position="169"/>
    </location>
</feature>
<reference evidence="2" key="1">
    <citation type="submission" date="2021-04" db="EMBL/GenBank/DDBJ databases">
        <title>Oceanospirillales bacteria with DddD are important DMSP degraders in coastal seawater.</title>
        <authorList>
            <person name="Liu J."/>
        </authorList>
    </citation>
    <scope>NUCLEOTIDE SEQUENCE</scope>
    <source>
        <strain evidence="2">GY6</strain>
    </source>
</reference>
<keyword evidence="1" id="KW-0732">Signal</keyword>
<evidence type="ECO:0000313" key="3">
    <source>
        <dbReference type="Proteomes" id="UP001059950"/>
    </source>
</evidence>
<sequence length="169" mass="18998">MRPVSRLLAIAFSVLFVGLSGAVLTGCDDNGESVAAPVVSVEQIDPADQQAFVRQMVGKYLLLSTELQKQYQAYKAAGDADGFVDYRNSSWTPEYIATKNAYEKVFYNQKAYIYRNQLDGLFDLFFALHKLSVHLKHSLLQKDWALEQQALQKLAQNQAEVNTYLLLAP</sequence>
<keyword evidence="3" id="KW-1185">Reference proteome</keyword>
<protein>
    <submittedName>
        <fullName evidence="2">Uncharacterized protein</fullName>
    </submittedName>
</protein>
<evidence type="ECO:0000313" key="2">
    <source>
        <dbReference type="EMBL" id="UTW03717.1"/>
    </source>
</evidence>
<evidence type="ECO:0000256" key="1">
    <source>
        <dbReference type="SAM" id="SignalP"/>
    </source>
</evidence>
<dbReference type="Proteomes" id="UP001059950">
    <property type="component" value="Chromosome"/>
</dbReference>
<gene>
    <name evidence="2" type="ORF">KDX31_01355</name>
</gene>